<dbReference type="RefSeq" id="WP_009453525.1">
    <property type="nucleotide sequence ID" value="NZ_JH660687.1"/>
</dbReference>
<evidence type="ECO:0000256" key="6">
    <source>
        <dbReference type="NCBIfam" id="TIGR01280"/>
    </source>
</evidence>
<dbReference type="PANTHER" id="PTHR34137:SF1">
    <property type="entry name" value="EXODEOXYRIBONUCLEASE 7 SMALL SUBUNIT"/>
    <property type="match status" value="1"/>
</dbReference>
<evidence type="ECO:0000256" key="4">
    <source>
        <dbReference type="ARBA" id="ARBA00022801"/>
    </source>
</evidence>
<dbReference type="Pfam" id="PF02609">
    <property type="entry name" value="Exonuc_VII_S"/>
    <property type="match status" value="1"/>
</dbReference>
<sequence length="103" mass="11317">MARFVFLVMPKSAPPKSLPPISYDAALAELEQLVQGLENSQLPLESMLKSYQRGAELLVACRDQLAAVTQQVKVVENGQLKPWIDAQVALRAHRLGLAGTHVR</sequence>
<feature type="non-terminal residue" evidence="7">
    <location>
        <position position="103"/>
    </location>
</feature>
<dbReference type="HAMAP" id="MF_00337">
    <property type="entry name" value="Exonuc_7_S"/>
    <property type="match status" value="1"/>
</dbReference>
<dbReference type="GO" id="GO:0008855">
    <property type="term" value="F:exodeoxyribonuclease VII activity"/>
    <property type="evidence" value="ECO:0007669"/>
    <property type="project" value="UniProtKB-UniRule"/>
</dbReference>
<evidence type="ECO:0000256" key="1">
    <source>
        <dbReference type="ARBA" id="ARBA00009998"/>
    </source>
</evidence>
<dbReference type="InterPro" id="IPR037004">
    <property type="entry name" value="Exonuc_VII_ssu_sf"/>
</dbReference>
<evidence type="ECO:0000256" key="3">
    <source>
        <dbReference type="ARBA" id="ARBA00022722"/>
    </source>
</evidence>
<evidence type="ECO:0000256" key="5">
    <source>
        <dbReference type="ARBA" id="ARBA00022839"/>
    </source>
</evidence>
<proteinExistence type="inferred from homology"/>
<protein>
    <recommendedName>
        <fullName evidence="6">Exodeoxyribonuclease VII small subunit</fullName>
        <ecNumber evidence="6">3.1.11.6</ecNumber>
    </recommendedName>
</protein>
<name>I4Z5A1_9BURK</name>
<keyword evidence="4" id="KW-0378">Hydrolase</keyword>
<dbReference type="EMBL" id="JH660687">
    <property type="protein sequence ID" value="EIM31393.1"/>
    <property type="molecule type" value="Genomic_DNA"/>
</dbReference>
<keyword evidence="2" id="KW-0963">Cytoplasm</keyword>
<evidence type="ECO:0000313" key="8">
    <source>
        <dbReference type="Proteomes" id="UP000053899"/>
    </source>
</evidence>
<dbReference type="SUPFAM" id="SSF116842">
    <property type="entry name" value="XseB-like"/>
    <property type="match status" value="1"/>
</dbReference>
<reference evidence="7 8" key="1">
    <citation type="submission" date="2012-04" db="EMBL/GenBank/DDBJ databases">
        <title>Improved High-Quality Draft sequence of Leptothrix ochracea L12.</title>
        <authorList>
            <consortium name="US DOE Joint Genome Institute"/>
            <person name="Lucas S."/>
            <person name="Han J."/>
            <person name="Lapidus A."/>
            <person name="Cheng J.-F."/>
            <person name="Goodwin L."/>
            <person name="Pitluck S."/>
            <person name="Peters L."/>
            <person name="Zeytun A."/>
            <person name="Detter J.C."/>
            <person name="Han C."/>
            <person name="Tapia R."/>
            <person name="Land M."/>
            <person name="Hauser L."/>
            <person name="Kyrpides N."/>
            <person name="Ivanova N."/>
            <person name="Pagani I."/>
            <person name="Stepanauskas R."/>
            <person name="Masland D."/>
            <person name="Poulton N."/>
            <person name="Emerson D."/>
            <person name="Fleming E."/>
            <person name="Woyke T."/>
        </authorList>
    </citation>
    <scope>NUCLEOTIDE SEQUENCE [LARGE SCALE GENOMIC DNA]</scope>
    <source>
        <strain evidence="7 8">L12</strain>
    </source>
</reference>
<dbReference type="PANTHER" id="PTHR34137">
    <property type="entry name" value="EXODEOXYRIBONUCLEASE 7 SMALL SUBUNIT"/>
    <property type="match status" value="1"/>
</dbReference>
<dbReference type="GO" id="GO:0005829">
    <property type="term" value="C:cytosol"/>
    <property type="evidence" value="ECO:0007669"/>
    <property type="project" value="TreeGrafter"/>
</dbReference>
<dbReference type="HOGENOM" id="CLU_145918_2_0_4"/>
<dbReference type="InterPro" id="IPR003761">
    <property type="entry name" value="Exonuc_VII_S"/>
</dbReference>
<keyword evidence="3" id="KW-0540">Nuclease</keyword>
<dbReference type="EC" id="3.1.11.6" evidence="6"/>
<gene>
    <name evidence="7" type="ORF">LepocDRAFT_00001210</name>
</gene>
<dbReference type="NCBIfam" id="TIGR01280">
    <property type="entry name" value="xseB"/>
    <property type="match status" value="1"/>
</dbReference>
<dbReference type="AlphaFoldDB" id="I4Z5A1"/>
<dbReference type="Gene3D" id="1.10.287.1040">
    <property type="entry name" value="Exonuclease VII, small subunit"/>
    <property type="match status" value="1"/>
</dbReference>
<evidence type="ECO:0000313" key="7">
    <source>
        <dbReference type="EMBL" id="EIM31393.1"/>
    </source>
</evidence>
<evidence type="ECO:0000256" key="2">
    <source>
        <dbReference type="ARBA" id="ARBA00022490"/>
    </source>
</evidence>
<dbReference type="GO" id="GO:0009318">
    <property type="term" value="C:exodeoxyribonuclease VII complex"/>
    <property type="evidence" value="ECO:0007669"/>
    <property type="project" value="UniProtKB-UniRule"/>
</dbReference>
<accession>I4Z5A1</accession>
<comment type="similarity">
    <text evidence="1">Belongs to the XseB family.</text>
</comment>
<dbReference type="GO" id="GO:0006308">
    <property type="term" value="P:DNA catabolic process"/>
    <property type="evidence" value="ECO:0007669"/>
    <property type="project" value="UniProtKB-UniRule"/>
</dbReference>
<keyword evidence="5 7" id="KW-0269">Exonuclease</keyword>
<keyword evidence="8" id="KW-1185">Reference proteome</keyword>
<dbReference type="GeneID" id="92352309"/>
<dbReference type="Proteomes" id="UP000053899">
    <property type="component" value="Unassembled WGS sequence"/>
</dbReference>
<organism evidence="7 8">
    <name type="scientific">Leptothrix ochracea L12</name>
    <dbReference type="NCBI Taxonomy" id="735332"/>
    <lineage>
        <taxon>Bacteria</taxon>
        <taxon>Pseudomonadati</taxon>
        <taxon>Pseudomonadota</taxon>
        <taxon>Betaproteobacteria</taxon>
        <taxon>Burkholderiales</taxon>
        <taxon>Sphaerotilaceae</taxon>
        <taxon>Leptothrix</taxon>
    </lineage>
</organism>